<dbReference type="PANTHER" id="PTHR46211">
    <property type="entry name" value="GLYCEROPHOSPHORYL DIESTER PHOSPHODIESTERASE"/>
    <property type="match status" value="1"/>
</dbReference>
<dbReference type="HOGENOM" id="CLU_030006_3_1_10"/>
<dbReference type="OrthoDB" id="384721at2"/>
<dbReference type="Proteomes" id="UP000031760">
    <property type="component" value="Chromosome"/>
</dbReference>
<dbReference type="Gene3D" id="3.20.20.190">
    <property type="entry name" value="Phosphatidylinositol (PI) phosphodiesterase"/>
    <property type="match status" value="1"/>
</dbReference>
<dbReference type="STRING" id="1454201.NMS_1111"/>
<proteinExistence type="predicted"/>
<accession>W8VQJ6</accession>
<dbReference type="RefSeq" id="WP_041495779.1">
    <property type="nucleotide sequence ID" value="NZ_AP014548.1"/>
</dbReference>
<evidence type="ECO:0000313" key="3">
    <source>
        <dbReference type="Proteomes" id="UP000031760"/>
    </source>
</evidence>
<gene>
    <name evidence="2" type="ORF">NMS_1111</name>
</gene>
<protein>
    <submittedName>
        <fullName evidence="2">Glycerophosphoryl diester phosphodiesterase</fullName>
    </submittedName>
</protein>
<dbReference type="Pfam" id="PF03009">
    <property type="entry name" value="GDPD"/>
    <property type="match status" value="1"/>
</dbReference>
<dbReference type="PROSITE" id="PS51704">
    <property type="entry name" value="GP_PDE"/>
    <property type="match status" value="1"/>
</dbReference>
<dbReference type="InterPro" id="IPR030395">
    <property type="entry name" value="GP_PDE_dom"/>
</dbReference>
<evidence type="ECO:0000259" key="1">
    <source>
        <dbReference type="PROSITE" id="PS51704"/>
    </source>
</evidence>
<organism evidence="2 3">
    <name type="scientific">Nonlabens marinus S1-08</name>
    <dbReference type="NCBI Taxonomy" id="1454201"/>
    <lineage>
        <taxon>Bacteria</taxon>
        <taxon>Pseudomonadati</taxon>
        <taxon>Bacteroidota</taxon>
        <taxon>Flavobacteriia</taxon>
        <taxon>Flavobacteriales</taxon>
        <taxon>Flavobacteriaceae</taxon>
        <taxon>Nonlabens</taxon>
    </lineage>
</organism>
<dbReference type="InterPro" id="IPR017946">
    <property type="entry name" value="PLC-like_Pdiesterase_TIM-brl"/>
</dbReference>
<dbReference type="SUPFAM" id="SSF51695">
    <property type="entry name" value="PLC-like phosphodiesterases"/>
    <property type="match status" value="1"/>
</dbReference>
<dbReference type="EMBL" id="AP014548">
    <property type="protein sequence ID" value="BAO55120.1"/>
    <property type="molecule type" value="Genomic_DNA"/>
</dbReference>
<reference evidence="2 3" key="1">
    <citation type="journal article" date="2014" name="Proc. Natl. Acad. Sci. U.S.A.">
        <title>Functional characterization of flavobacteria rhodopsins reveals a unique class of light-driven chloride pump in bacteria.</title>
        <authorList>
            <person name="Yoshizawa S."/>
            <person name="Kumagai Y."/>
            <person name="Kim H."/>
            <person name="Ogura Y."/>
            <person name="Hayashi T."/>
            <person name="Iwasaki W."/>
            <person name="DeLong E.F."/>
            <person name="Kogure K."/>
        </authorList>
    </citation>
    <scope>NUCLEOTIDE SEQUENCE [LARGE SCALE GENOMIC DNA]</scope>
    <source>
        <strain evidence="2 3">S1-08</strain>
    </source>
</reference>
<dbReference type="PANTHER" id="PTHR46211:SF14">
    <property type="entry name" value="GLYCEROPHOSPHODIESTER PHOSPHODIESTERASE"/>
    <property type="match status" value="1"/>
</dbReference>
<dbReference type="GO" id="GO:0006629">
    <property type="term" value="P:lipid metabolic process"/>
    <property type="evidence" value="ECO:0007669"/>
    <property type="project" value="InterPro"/>
</dbReference>
<feature type="domain" description="GP-PDE" evidence="1">
    <location>
        <begin position="6"/>
        <end position="273"/>
    </location>
</feature>
<evidence type="ECO:0000313" key="2">
    <source>
        <dbReference type="EMBL" id="BAO55120.1"/>
    </source>
</evidence>
<dbReference type="KEGG" id="nmf:NMS_1111"/>
<keyword evidence="3" id="KW-1185">Reference proteome</keyword>
<name>W8VQJ6_9FLAO</name>
<sequence length="278" mass="31314">MELPDFITIGHRGARGLLPENTIPSMIRAVEDGAEMLEMDIQFTGDGKVIVAHDPYVNSKFTLDKYGNELPDKPSYFSQMPYAAIEQYDVGSKFHAGFPKQEKVKVSIPTLKNLITAVEDFTTREQREPVFYTIEIKSDPKTDLTYHPEPEQLVAQVAAVLEKLKVADRCCLQSFDVRQIQEVRRSFPEISIAYLTADGSKSLAEHLMLADCHPDIFSPAFKILTPGLVAQAQEHGMKVIPWTVNKRKDMEYLLSINVDGIITDYPGRLTQILKQGLQ</sequence>
<dbReference type="AlphaFoldDB" id="W8VQJ6"/>
<dbReference type="GO" id="GO:0008081">
    <property type="term" value="F:phosphoric diester hydrolase activity"/>
    <property type="evidence" value="ECO:0007669"/>
    <property type="project" value="InterPro"/>
</dbReference>